<evidence type="ECO:0008006" key="3">
    <source>
        <dbReference type="Google" id="ProtNLM"/>
    </source>
</evidence>
<dbReference type="Proteomes" id="UP001501442">
    <property type="component" value="Unassembled WGS sequence"/>
</dbReference>
<evidence type="ECO:0000313" key="1">
    <source>
        <dbReference type="EMBL" id="GAA4635140.1"/>
    </source>
</evidence>
<keyword evidence="2" id="KW-1185">Reference proteome</keyword>
<evidence type="ECO:0000313" key="2">
    <source>
        <dbReference type="Proteomes" id="UP001501442"/>
    </source>
</evidence>
<protein>
    <recommendedName>
        <fullName evidence="3">Helix-turn-helix domain-containing protein</fullName>
    </recommendedName>
</protein>
<accession>A0ABP8UMS2</accession>
<proteinExistence type="predicted"/>
<name>A0ABP8UMS2_9ACTN</name>
<comment type="caution">
    <text evidence="1">The sequence shown here is derived from an EMBL/GenBank/DDBJ whole genome shotgun (WGS) entry which is preliminary data.</text>
</comment>
<dbReference type="EMBL" id="BAABHK010000015">
    <property type="protein sequence ID" value="GAA4635140.1"/>
    <property type="molecule type" value="Genomic_DNA"/>
</dbReference>
<sequence>MSLAELGGLPTVVDLVTAGKALGLGRTKTYELAQAGEFPCRIIRVGKKYLVPTPELLALLGYQPTGPEPGSE</sequence>
<organism evidence="1 2">
    <name type="scientific">Actinoallomurus vinaceus</name>
    <dbReference type="NCBI Taxonomy" id="1080074"/>
    <lineage>
        <taxon>Bacteria</taxon>
        <taxon>Bacillati</taxon>
        <taxon>Actinomycetota</taxon>
        <taxon>Actinomycetes</taxon>
        <taxon>Streptosporangiales</taxon>
        <taxon>Thermomonosporaceae</taxon>
        <taxon>Actinoallomurus</taxon>
    </lineage>
</organism>
<gene>
    <name evidence="1" type="ORF">GCM10023196_079450</name>
</gene>
<reference evidence="2" key="1">
    <citation type="journal article" date="2019" name="Int. J. Syst. Evol. Microbiol.">
        <title>The Global Catalogue of Microorganisms (GCM) 10K type strain sequencing project: providing services to taxonomists for standard genome sequencing and annotation.</title>
        <authorList>
            <consortium name="The Broad Institute Genomics Platform"/>
            <consortium name="The Broad Institute Genome Sequencing Center for Infectious Disease"/>
            <person name="Wu L."/>
            <person name="Ma J."/>
        </authorList>
    </citation>
    <scope>NUCLEOTIDE SEQUENCE [LARGE SCALE GENOMIC DNA]</scope>
    <source>
        <strain evidence="2">JCM 17939</strain>
    </source>
</reference>